<feature type="transmembrane region" description="Helical" evidence="4">
    <location>
        <begin position="286"/>
        <end position="307"/>
    </location>
</feature>
<keyword evidence="4" id="KW-1133">Transmembrane helix</keyword>
<keyword evidence="2" id="KW-1003">Cell membrane</keyword>
<protein>
    <recommendedName>
        <fullName evidence="7">ABC transporter permease</fullName>
    </recommendedName>
</protein>
<dbReference type="EMBL" id="JBHSAY010000021">
    <property type="protein sequence ID" value="MFC4135374.1"/>
    <property type="molecule type" value="Genomic_DNA"/>
</dbReference>
<feature type="transmembrane region" description="Helical" evidence="4">
    <location>
        <begin position="80"/>
        <end position="98"/>
    </location>
</feature>
<feature type="region of interest" description="Disordered" evidence="3">
    <location>
        <begin position="315"/>
        <end position="334"/>
    </location>
</feature>
<gene>
    <name evidence="5" type="ORF">ACFOZ4_32585</name>
</gene>
<evidence type="ECO:0000313" key="6">
    <source>
        <dbReference type="Proteomes" id="UP001595816"/>
    </source>
</evidence>
<evidence type="ECO:0000256" key="2">
    <source>
        <dbReference type="ARBA" id="ARBA00022519"/>
    </source>
</evidence>
<evidence type="ECO:0000256" key="1">
    <source>
        <dbReference type="ARBA" id="ARBA00022448"/>
    </source>
</evidence>
<feature type="transmembrane region" description="Helical" evidence="4">
    <location>
        <begin position="170"/>
        <end position="191"/>
    </location>
</feature>
<dbReference type="PANTHER" id="PTHR32196:SF21">
    <property type="entry name" value="ABC TRANSPORTER PERMEASE PROTEIN YPHD-RELATED"/>
    <property type="match status" value="1"/>
</dbReference>
<dbReference type="PANTHER" id="PTHR32196">
    <property type="entry name" value="ABC TRANSPORTER PERMEASE PROTEIN YPHD-RELATED-RELATED"/>
    <property type="match status" value="1"/>
</dbReference>
<comment type="caution">
    <text evidence="5">The sequence shown here is derived from an EMBL/GenBank/DDBJ whole genome shotgun (WGS) entry which is preliminary data.</text>
</comment>
<evidence type="ECO:0000313" key="5">
    <source>
        <dbReference type="EMBL" id="MFC4135374.1"/>
    </source>
</evidence>
<keyword evidence="2" id="KW-0997">Cell inner membrane</keyword>
<accession>A0ABV8LZX8</accession>
<sequence length="334" mass="33365">MTVLAPPITPEPLRPRRGASLVAHLGWEGILVLLAIVGFAYLVVQEGIDVIGRNVWLNFAATGLLASALAVSVRLRSVNLAVAAQAMLAGIIYAKLVQEDWPDLAAGAAAVVAVLILGLILGAITGVTGAPGWAVSIGGLGIAEAVSFGLSDAQGLVVPGTGRAEVWVVAIWAAVFVLGSVIGAVVFLATGLPRDSATFGSRVLRAIGSFALSSLVAGLAGVMFISYVGFASPAGDGGRLLSAAAVVLLAGISAATGRGGVLGTVLATLVVVFGNTALALEGVKSWVSYYLVASIAILIGVVVGAVLDRVGRPSAPPAPVAPPAPPPPLSPWMA</sequence>
<evidence type="ECO:0000256" key="3">
    <source>
        <dbReference type="SAM" id="MobiDB-lite"/>
    </source>
</evidence>
<evidence type="ECO:0000256" key="4">
    <source>
        <dbReference type="SAM" id="Phobius"/>
    </source>
</evidence>
<dbReference type="Proteomes" id="UP001595816">
    <property type="component" value="Unassembled WGS sequence"/>
</dbReference>
<evidence type="ECO:0008006" key="7">
    <source>
        <dbReference type="Google" id="ProtNLM"/>
    </source>
</evidence>
<reference evidence="6" key="1">
    <citation type="journal article" date="2019" name="Int. J. Syst. Evol. Microbiol.">
        <title>The Global Catalogue of Microorganisms (GCM) 10K type strain sequencing project: providing services to taxonomists for standard genome sequencing and annotation.</title>
        <authorList>
            <consortium name="The Broad Institute Genomics Platform"/>
            <consortium name="The Broad Institute Genome Sequencing Center for Infectious Disease"/>
            <person name="Wu L."/>
            <person name="Ma J."/>
        </authorList>
    </citation>
    <scope>NUCLEOTIDE SEQUENCE [LARGE SCALE GENOMIC DNA]</scope>
    <source>
        <strain evidence="6">CGMCC 4.7289</strain>
    </source>
</reference>
<dbReference type="RefSeq" id="WP_253756443.1">
    <property type="nucleotide sequence ID" value="NZ_JAMZDZ010000001.1"/>
</dbReference>
<organism evidence="5 6">
    <name type="scientific">Hamadaea flava</name>
    <dbReference type="NCBI Taxonomy" id="1742688"/>
    <lineage>
        <taxon>Bacteria</taxon>
        <taxon>Bacillati</taxon>
        <taxon>Actinomycetota</taxon>
        <taxon>Actinomycetes</taxon>
        <taxon>Micromonosporales</taxon>
        <taxon>Micromonosporaceae</taxon>
        <taxon>Hamadaea</taxon>
    </lineage>
</organism>
<feature type="transmembrane region" description="Helical" evidence="4">
    <location>
        <begin position="21"/>
        <end position="43"/>
    </location>
</feature>
<feature type="transmembrane region" description="Helical" evidence="4">
    <location>
        <begin position="55"/>
        <end position="73"/>
    </location>
</feature>
<keyword evidence="4" id="KW-0472">Membrane</keyword>
<feature type="transmembrane region" description="Helical" evidence="4">
    <location>
        <begin position="104"/>
        <end position="124"/>
    </location>
</feature>
<feature type="transmembrane region" description="Helical" evidence="4">
    <location>
        <begin position="203"/>
        <end position="225"/>
    </location>
</feature>
<proteinExistence type="predicted"/>
<keyword evidence="4" id="KW-0812">Transmembrane</keyword>
<keyword evidence="6" id="KW-1185">Reference proteome</keyword>
<keyword evidence="1" id="KW-0813">Transport</keyword>
<name>A0ABV8LZX8_9ACTN</name>
<feature type="transmembrane region" description="Helical" evidence="4">
    <location>
        <begin position="261"/>
        <end position="280"/>
    </location>
</feature>